<gene>
    <name evidence="1" type="ORF">CEXT_419671</name>
</gene>
<organism evidence="1 2">
    <name type="scientific">Caerostris extrusa</name>
    <name type="common">Bark spider</name>
    <name type="synonym">Caerostris bankana</name>
    <dbReference type="NCBI Taxonomy" id="172846"/>
    <lineage>
        <taxon>Eukaryota</taxon>
        <taxon>Metazoa</taxon>
        <taxon>Ecdysozoa</taxon>
        <taxon>Arthropoda</taxon>
        <taxon>Chelicerata</taxon>
        <taxon>Arachnida</taxon>
        <taxon>Araneae</taxon>
        <taxon>Araneomorphae</taxon>
        <taxon>Entelegynae</taxon>
        <taxon>Araneoidea</taxon>
        <taxon>Araneidae</taxon>
        <taxon>Caerostris</taxon>
    </lineage>
</organism>
<protein>
    <submittedName>
        <fullName evidence="1">Uncharacterized protein</fullName>
    </submittedName>
</protein>
<dbReference type="AlphaFoldDB" id="A0AAV4W4Q8"/>
<reference evidence="1 2" key="1">
    <citation type="submission" date="2021-06" db="EMBL/GenBank/DDBJ databases">
        <title>Caerostris extrusa draft genome.</title>
        <authorList>
            <person name="Kono N."/>
            <person name="Arakawa K."/>
        </authorList>
    </citation>
    <scope>NUCLEOTIDE SEQUENCE [LARGE SCALE GENOMIC DNA]</scope>
</reference>
<sequence>MSLQKSNASRDKDQLPLSNELFDWSKGIEAAGFGNEIPFLFTLPRFSGFSSVYVNILFSSVVERETSSRETTT</sequence>
<accession>A0AAV4W4Q8</accession>
<evidence type="ECO:0000313" key="2">
    <source>
        <dbReference type="Proteomes" id="UP001054945"/>
    </source>
</evidence>
<dbReference type="Proteomes" id="UP001054945">
    <property type="component" value="Unassembled WGS sequence"/>
</dbReference>
<proteinExistence type="predicted"/>
<comment type="caution">
    <text evidence="1">The sequence shown here is derived from an EMBL/GenBank/DDBJ whole genome shotgun (WGS) entry which is preliminary data.</text>
</comment>
<evidence type="ECO:0000313" key="1">
    <source>
        <dbReference type="EMBL" id="GIY77682.1"/>
    </source>
</evidence>
<dbReference type="EMBL" id="BPLR01015660">
    <property type="protein sequence ID" value="GIY77682.1"/>
    <property type="molecule type" value="Genomic_DNA"/>
</dbReference>
<name>A0AAV4W4Q8_CAEEX</name>
<keyword evidence="2" id="KW-1185">Reference proteome</keyword>